<name>C0DUY4_EIKCO</name>
<organism evidence="1 2">
    <name type="scientific">Eikenella corrodens ATCC 23834</name>
    <dbReference type="NCBI Taxonomy" id="546274"/>
    <lineage>
        <taxon>Bacteria</taxon>
        <taxon>Pseudomonadati</taxon>
        <taxon>Pseudomonadota</taxon>
        <taxon>Betaproteobacteria</taxon>
        <taxon>Neisseriales</taxon>
        <taxon>Neisseriaceae</taxon>
        <taxon>Eikenella</taxon>
    </lineage>
</organism>
<dbReference type="EMBL" id="ACEA01000018">
    <property type="protein sequence ID" value="EEG24156.1"/>
    <property type="molecule type" value="Genomic_DNA"/>
</dbReference>
<accession>C0DUY4</accession>
<evidence type="ECO:0000313" key="1">
    <source>
        <dbReference type="EMBL" id="EEG24156.1"/>
    </source>
</evidence>
<sequence length="131" mass="13666">MAGLCGLLKGYLKNVAFDLYWIFSMPAGAQACRTIGLFSGVFDFLAHVGNTAANGIAALAHCFAGVVDVVGSVFFYAVPSAGTGRKADGGNGEDEKVFHVFSSLCEEMKDARLARVALLSAKTARPTADLA</sequence>
<proteinExistence type="predicted"/>
<dbReference type="HOGENOM" id="CLU_1924260_0_0_4"/>
<reference evidence="1 2" key="1">
    <citation type="submission" date="2009-01" db="EMBL/GenBank/DDBJ databases">
        <authorList>
            <person name="Fulton L."/>
            <person name="Clifton S."/>
            <person name="Chinwalla A.T."/>
            <person name="Mitreva M."/>
            <person name="Sodergren E."/>
            <person name="Weinstock G."/>
            <person name="Clifton S."/>
            <person name="Dooling D.J."/>
            <person name="Fulton B."/>
            <person name="Minx P."/>
            <person name="Pepin K.H."/>
            <person name="Johnson M."/>
            <person name="Bhonagiri V."/>
            <person name="Nash W.E."/>
            <person name="Mardis E.R."/>
            <person name="Wilson R.K."/>
        </authorList>
    </citation>
    <scope>NUCLEOTIDE SEQUENCE [LARGE SCALE GENOMIC DNA]</scope>
    <source>
        <strain evidence="1 2">ATCC 23834</strain>
    </source>
</reference>
<comment type="caution">
    <text evidence="1">The sequence shown here is derived from an EMBL/GenBank/DDBJ whole genome shotgun (WGS) entry which is preliminary data.</text>
</comment>
<evidence type="ECO:0000313" key="2">
    <source>
        <dbReference type="Proteomes" id="UP000005837"/>
    </source>
</evidence>
<gene>
    <name evidence="1" type="ORF">EIKCOROL_01174</name>
</gene>
<dbReference type="Proteomes" id="UP000005837">
    <property type="component" value="Unassembled WGS sequence"/>
</dbReference>
<dbReference type="AlphaFoldDB" id="C0DUY4"/>
<protein>
    <submittedName>
        <fullName evidence="1">Uncharacterized protein</fullName>
    </submittedName>
</protein>